<evidence type="ECO:0000256" key="5">
    <source>
        <dbReference type="ARBA" id="ARBA00022725"/>
    </source>
</evidence>
<evidence type="ECO:0000256" key="2">
    <source>
        <dbReference type="ARBA" id="ARBA00022475"/>
    </source>
</evidence>
<keyword evidence="9 10" id="KW-0807">Transducer</keyword>
<reference evidence="11" key="1">
    <citation type="submission" date="2018-04" db="EMBL/GenBank/DDBJ databases">
        <authorList>
            <person name="Go L.Y."/>
            <person name="Mitchell J.A."/>
        </authorList>
    </citation>
    <scope>NUCLEOTIDE SEQUENCE</scope>
    <source>
        <tissue evidence="11">Whole organism</tissue>
    </source>
</reference>
<keyword evidence="7 10" id="KW-0472">Membrane</keyword>
<evidence type="ECO:0000256" key="10">
    <source>
        <dbReference type="RuleBase" id="RU351113"/>
    </source>
</evidence>
<evidence type="ECO:0000256" key="3">
    <source>
        <dbReference type="ARBA" id="ARBA00022606"/>
    </source>
</evidence>
<evidence type="ECO:0000256" key="9">
    <source>
        <dbReference type="ARBA" id="ARBA00023224"/>
    </source>
</evidence>
<evidence type="ECO:0000256" key="4">
    <source>
        <dbReference type="ARBA" id="ARBA00022692"/>
    </source>
</evidence>
<organism evidence="11">
    <name type="scientific">Culicoides sonorensis</name>
    <name type="common">Biting midge</name>
    <dbReference type="NCBI Taxonomy" id="179676"/>
    <lineage>
        <taxon>Eukaryota</taxon>
        <taxon>Metazoa</taxon>
        <taxon>Ecdysozoa</taxon>
        <taxon>Arthropoda</taxon>
        <taxon>Hexapoda</taxon>
        <taxon>Insecta</taxon>
        <taxon>Pterygota</taxon>
        <taxon>Neoptera</taxon>
        <taxon>Endopterygota</taxon>
        <taxon>Diptera</taxon>
        <taxon>Nematocera</taxon>
        <taxon>Chironomoidea</taxon>
        <taxon>Ceratopogonidae</taxon>
        <taxon>Ceratopogoninae</taxon>
        <taxon>Culicoides</taxon>
        <taxon>Monoculicoides</taxon>
    </lineage>
</organism>
<reference evidence="12" key="2">
    <citation type="submission" date="2018-07" db="EMBL/GenBank/DDBJ databases">
        <authorList>
            <person name="Quirk P.G."/>
            <person name="Krulwich T.A."/>
        </authorList>
    </citation>
    <scope>NUCLEOTIDE SEQUENCE</scope>
</reference>
<dbReference type="PANTHER" id="PTHR21137">
    <property type="entry name" value="ODORANT RECEPTOR"/>
    <property type="match status" value="1"/>
</dbReference>
<keyword evidence="6 10" id="KW-1133">Transmembrane helix</keyword>
<dbReference type="AlphaFoldDB" id="A0A336K6J4"/>
<keyword evidence="8 10" id="KW-0675">Receptor</keyword>
<comment type="subcellular location">
    <subcellularLocation>
        <location evidence="1 10">Cell membrane</location>
        <topology evidence="1 10">Multi-pass membrane protein</topology>
    </subcellularLocation>
</comment>
<sequence length="471" mass="55458">MILIISVIYLAVILFRFISIIRGQSDLVQIMNWISERYRPRSDDLIAETSKIKFDNLNETLCKWAKYFFRICVISSVIAIILPFLMPQHPLMMPMHIPFIPVEGWPYFHINYAWQTIFITIILFHINTYIALFIFIMTHVIAELDLILDCCKKVGLYEEWVLDVEEFKLNWKDFNEGKIKVMPIFPRKPENCVKFQKILPTIVQLHVDVTSIISVISDFFSTNILLWEIMLVCEHVESYFIITWYREMIHFVPMDSVMIAQYFGLCYLCLIMSEKYEEIGDEIYASKWYCLNKYEKKSLVIVMMKAQQASTLTSAGLANMHLERFTDVGLYEGWILDVEEFKLNWKDFNEGKIKVMPIFPKKPENCVKFKLILPTIVNLHGDVTRDMIYFVPMSFIIIAQYFGICYLSLIMKEKYEEIGDEIYASKWYCLTKYEKKSLVIVMMKSQQTSTLTSAGLANMDLERFTDVSKIN</sequence>
<dbReference type="GO" id="GO:0004984">
    <property type="term" value="F:olfactory receptor activity"/>
    <property type="evidence" value="ECO:0007669"/>
    <property type="project" value="InterPro"/>
</dbReference>
<evidence type="ECO:0000256" key="6">
    <source>
        <dbReference type="ARBA" id="ARBA00022989"/>
    </source>
</evidence>
<keyword evidence="5 10" id="KW-0552">Olfaction</keyword>
<dbReference type="VEuPathDB" id="VectorBase:CSON003173"/>
<comment type="caution">
    <text evidence="10">Lacks conserved residue(s) required for the propagation of feature annotation.</text>
</comment>
<keyword evidence="3 10" id="KW-0716">Sensory transduction</keyword>
<dbReference type="Pfam" id="PF02949">
    <property type="entry name" value="7tm_6"/>
    <property type="match status" value="2"/>
</dbReference>
<gene>
    <name evidence="11" type="primary">CSON003173</name>
</gene>
<name>A0A336K6J4_CULSO</name>
<dbReference type="InterPro" id="IPR004117">
    <property type="entry name" value="7tm6_olfct_rcpt"/>
</dbReference>
<feature type="transmembrane region" description="Helical" evidence="10">
    <location>
        <begin position="67"/>
        <end position="86"/>
    </location>
</feature>
<dbReference type="EMBL" id="UFQT01000155">
    <property type="protein sequence ID" value="SSX20986.1"/>
    <property type="molecule type" value="Genomic_DNA"/>
</dbReference>
<feature type="transmembrane region" description="Helical" evidence="10">
    <location>
        <begin position="117"/>
        <end position="142"/>
    </location>
</feature>
<protein>
    <recommendedName>
        <fullName evidence="10">Odorant receptor</fullName>
    </recommendedName>
</protein>
<comment type="similarity">
    <text evidence="10">Belongs to the insect chemoreceptor superfamily. Heteromeric odorant receptor channel (TC 1.A.69) family.</text>
</comment>
<evidence type="ECO:0000256" key="8">
    <source>
        <dbReference type="ARBA" id="ARBA00023170"/>
    </source>
</evidence>
<feature type="transmembrane region" description="Helical" evidence="10">
    <location>
        <begin position="387"/>
        <end position="409"/>
    </location>
</feature>
<evidence type="ECO:0000313" key="11">
    <source>
        <dbReference type="EMBL" id="SSX00606.1"/>
    </source>
</evidence>
<proteinExistence type="inferred from homology"/>
<evidence type="ECO:0000256" key="1">
    <source>
        <dbReference type="ARBA" id="ARBA00004651"/>
    </source>
</evidence>
<keyword evidence="2" id="KW-1003">Cell membrane</keyword>
<dbReference type="GO" id="GO:0005886">
    <property type="term" value="C:plasma membrane"/>
    <property type="evidence" value="ECO:0007669"/>
    <property type="project" value="UniProtKB-SubCell"/>
</dbReference>
<dbReference type="GO" id="GO:0007165">
    <property type="term" value="P:signal transduction"/>
    <property type="evidence" value="ECO:0007669"/>
    <property type="project" value="UniProtKB-KW"/>
</dbReference>
<keyword evidence="4 10" id="KW-0812">Transmembrane</keyword>
<dbReference type="GO" id="GO:0005549">
    <property type="term" value="F:odorant binding"/>
    <property type="evidence" value="ECO:0007669"/>
    <property type="project" value="InterPro"/>
</dbReference>
<dbReference type="EMBL" id="UFQS01000155">
    <property type="protein sequence ID" value="SSX00606.1"/>
    <property type="molecule type" value="Genomic_DNA"/>
</dbReference>
<evidence type="ECO:0000313" key="12">
    <source>
        <dbReference type="EMBL" id="SSX20986.1"/>
    </source>
</evidence>
<evidence type="ECO:0000256" key="7">
    <source>
        <dbReference type="ARBA" id="ARBA00023136"/>
    </source>
</evidence>
<dbReference type="PANTHER" id="PTHR21137:SF35">
    <property type="entry name" value="ODORANT RECEPTOR 19A-RELATED"/>
    <property type="match status" value="1"/>
</dbReference>
<accession>A0A336K6J4</accession>